<dbReference type="GO" id="GO:0006596">
    <property type="term" value="P:polyamine biosynthetic process"/>
    <property type="evidence" value="ECO:0007669"/>
    <property type="project" value="UniProtKB-KW"/>
</dbReference>
<comment type="caution">
    <text evidence="2">The sequence shown here is derived from an EMBL/GenBank/DDBJ whole genome shotgun (WGS) entry which is preliminary data.</text>
</comment>
<gene>
    <name evidence="2" type="ORF">FHS30_001829</name>
</gene>
<evidence type="ECO:0000313" key="2">
    <source>
        <dbReference type="EMBL" id="MBB3168645.1"/>
    </source>
</evidence>
<evidence type="ECO:0000313" key="3">
    <source>
        <dbReference type="Proteomes" id="UP000559987"/>
    </source>
</evidence>
<dbReference type="EMBL" id="JACHXZ010000002">
    <property type="protein sequence ID" value="MBB3168645.1"/>
    <property type="molecule type" value="Genomic_DNA"/>
</dbReference>
<dbReference type="SUPFAM" id="SSF53335">
    <property type="entry name" value="S-adenosyl-L-methionine-dependent methyltransferases"/>
    <property type="match status" value="1"/>
</dbReference>
<keyword evidence="3" id="KW-1185">Reference proteome</keyword>
<name>A0A839UTG4_9GAMM</name>
<dbReference type="AlphaFoldDB" id="A0A839UTG4"/>
<evidence type="ECO:0000256" key="1">
    <source>
        <dbReference type="ARBA" id="ARBA00023115"/>
    </source>
</evidence>
<protein>
    <submittedName>
        <fullName evidence="2">Spermidine synthase</fullName>
    </submittedName>
</protein>
<organism evidence="2 3">
    <name type="scientific">Simiduia aestuariiviva</name>
    <dbReference type="NCBI Taxonomy" id="1510459"/>
    <lineage>
        <taxon>Bacteria</taxon>
        <taxon>Pseudomonadati</taxon>
        <taxon>Pseudomonadota</taxon>
        <taxon>Gammaproteobacteria</taxon>
        <taxon>Cellvibrionales</taxon>
        <taxon>Cellvibrionaceae</taxon>
        <taxon>Simiduia</taxon>
    </lineage>
</organism>
<proteinExistence type="predicted"/>
<accession>A0A839UTG4</accession>
<dbReference type="Gene3D" id="3.40.50.150">
    <property type="entry name" value="Vaccinia Virus protein VP39"/>
    <property type="match status" value="1"/>
</dbReference>
<keyword evidence="1" id="KW-0620">Polyamine biosynthesis</keyword>
<sequence length="272" mass="30994">MHKTEFANHLLHALTHRKIRPLLQTRDEYGEIFVYEQSGRRVLTFDERFEQSAMHLQQPYLPSHRYVRAMLMVLAFCTPSKVLHLGLGGGALVRALAALQPDCQHIAVELRASVKHIAEQYFLTPDTLPDNTQLRVVCDDARRFIRAQPAESFDIIFSDIYLANGMDVSQKSCRYLADCAAALSNSGWLVLNFTRLPAFDDPSFLTLEGLFEEILIASVDAANYVIFASKRALPRPLAAYAPAIKKLSQQLNIDLLRQFKHLMQCRDFFQRP</sequence>
<dbReference type="RefSeq" id="WP_183910109.1">
    <property type="nucleotide sequence ID" value="NZ_JACHXZ010000002.1"/>
</dbReference>
<dbReference type="InterPro" id="IPR029063">
    <property type="entry name" value="SAM-dependent_MTases_sf"/>
</dbReference>
<reference evidence="2 3" key="1">
    <citation type="submission" date="2020-08" db="EMBL/GenBank/DDBJ databases">
        <title>Genomic Encyclopedia of Type Strains, Phase III (KMG-III): the genomes of soil and plant-associated and newly described type strains.</title>
        <authorList>
            <person name="Whitman W."/>
        </authorList>
    </citation>
    <scope>NUCLEOTIDE SEQUENCE [LARGE SCALE GENOMIC DNA]</scope>
    <source>
        <strain evidence="2 3">CECT 8571</strain>
    </source>
</reference>
<dbReference type="PANTHER" id="PTHR43317:SF1">
    <property type="entry name" value="THERMOSPERMINE SYNTHASE ACAULIS5"/>
    <property type="match status" value="1"/>
</dbReference>
<dbReference type="PANTHER" id="PTHR43317">
    <property type="entry name" value="THERMOSPERMINE SYNTHASE ACAULIS5"/>
    <property type="match status" value="1"/>
</dbReference>
<dbReference type="Proteomes" id="UP000559987">
    <property type="component" value="Unassembled WGS sequence"/>
</dbReference>